<reference evidence="2 3" key="1">
    <citation type="journal article" date="2004" name="Science">
        <title>The genome of the diatom Thalassiosira pseudonana: ecology, evolution, and metabolism.</title>
        <authorList>
            <person name="Armbrust E.V."/>
            <person name="Berges J.A."/>
            <person name="Bowler C."/>
            <person name="Green B.R."/>
            <person name="Martinez D."/>
            <person name="Putnam N.H."/>
            <person name="Zhou S."/>
            <person name="Allen A.E."/>
            <person name="Apt K.E."/>
            <person name="Bechner M."/>
            <person name="Brzezinski M.A."/>
            <person name="Chaal B.K."/>
            <person name="Chiovitti A."/>
            <person name="Davis A.K."/>
            <person name="Demarest M.S."/>
            <person name="Detter J.C."/>
            <person name="Glavina T."/>
            <person name="Goodstein D."/>
            <person name="Hadi M.Z."/>
            <person name="Hellsten U."/>
            <person name="Hildebrand M."/>
            <person name="Jenkins B.D."/>
            <person name="Jurka J."/>
            <person name="Kapitonov V.V."/>
            <person name="Kroger N."/>
            <person name="Lau W.W."/>
            <person name="Lane T.W."/>
            <person name="Larimer F.W."/>
            <person name="Lippmeier J.C."/>
            <person name="Lucas S."/>
            <person name="Medina M."/>
            <person name="Montsant A."/>
            <person name="Obornik M."/>
            <person name="Parker M.S."/>
            <person name="Palenik B."/>
            <person name="Pazour G.J."/>
            <person name="Richardson P.M."/>
            <person name="Rynearson T.A."/>
            <person name="Saito M.A."/>
            <person name="Schwartz D.C."/>
            <person name="Thamatrakoln K."/>
            <person name="Valentin K."/>
            <person name="Vardi A."/>
            <person name="Wilkerson F.P."/>
            <person name="Rokhsar D.S."/>
        </authorList>
    </citation>
    <scope>NUCLEOTIDE SEQUENCE [LARGE SCALE GENOMIC DNA]</scope>
    <source>
        <strain evidence="2 3">CCMP1335</strain>
    </source>
</reference>
<gene>
    <name evidence="2" type="ORF">THAPSDRAFT_10608</name>
</gene>
<accession>B8CE09</accession>
<evidence type="ECO:0000259" key="1">
    <source>
        <dbReference type="Pfam" id="PF04230"/>
    </source>
</evidence>
<dbReference type="AlphaFoldDB" id="B8CE09"/>
<organism evidence="2 3">
    <name type="scientific">Thalassiosira pseudonana</name>
    <name type="common">Marine diatom</name>
    <name type="synonym">Cyclotella nana</name>
    <dbReference type="NCBI Taxonomy" id="35128"/>
    <lineage>
        <taxon>Eukaryota</taxon>
        <taxon>Sar</taxon>
        <taxon>Stramenopiles</taxon>
        <taxon>Ochrophyta</taxon>
        <taxon>Bacillariophyta</taxon>
        <taxon>Coscinodiscophyceae</taxon>
        <taxon>Thalassiosirophycidae</taxon>
        <taxon>Thalassiosirales</taxon>
        <taxon>Thalassiosiraceae</taxon>
        <taxon>Thalassiosira</taxon>
    </lineage>
</organism>
<dbReference type="EMBL" id="CM000651">
    <property type="protein sequence ID" value="EED88301.1"/>
    <property type="molecule type" value="Genomic_DNA"/>
</dbReference>
<sequence>MSGKRKLLVVAASIAAFLTIQIFVAFKMTSLSPSPSVVAILSAHEDTTTPFLYPEQVDDTLAAWLQLHITRPFVFVPNPGNIGDALIFLGMLQLFQRLSLPTYTKGSPSEEYNNEILVYAGGGNLVEEVGYTTSADFLSKNHHPEKNNTVVLLPHSVRGFKSLIESLGSNVWLWAKESPSFEYMKATAIGGAHVQLSHDLAFYTVINFTKIRSFTGKENKNKKLYAFRKDKEAPEGQSIPVGNVDVASPRKVHPEIWKQFTLDAPQLSEEQLRNVTDLNDVYGKYEMDMLQRATLLLRIVGSRPKVYTNRLHVSVASAIMQTPCDVYDNSYGKISGGYNQSLCSNCAFEYRGKSLHLAKGLFSLE</sequence>
<dbReference type="InterPro" id="IPR007345">
    <property type="entry name" value="Polysacch_pyruvyl_Trfase"/>
</dbReference>
<dbReference type="GeneID" id="7444188"/>
<feature type="domain" description="Polysaccharide pyruvyl transferase" evidence="1">
    <location>
        <begin position="81"/>
        <end position="329"/>
    </location>
</feature>
<protein>
    <recommendedName>
        <fullName evidence="1">Polysaccharide pyruvyl transferase domain-containing protein</fullName>
    </recommendedName>
</protein>
<proteinExistence type="predicted"/>
<dbReference type="HOGENOM" id="CLU_759704_0_0_1"/>
<dbReference type="Proteomes" id="UP000001449">
    <property type="component" value="Chromosome 17"/>
</dbReference>
<dbReference type="RefSeq" id="XP_002294467.1">
    <property type="nucleotide sequence ID" value="XM_002294431.1"/>
</dbReference>
<dbReference type="KEGG" id="tps:THAPSDRAFT_10608"/>
<evidence type="ECO:0000313" key="3">
    <source>
        <dbReference type="Proteomes" id="UP000001449"/>
    </source>
</evidence>
<keyword evidence="3" id="KW-1185">Reference proteome</keyword>
<dbReference type="Pfam" id="PF04230">
    <property type="entry name" value="PS_pyruv_trans"/>
    <property type="match status" value="1"/>
</dbReference>
<dbReference type="PaxDb" id="35128-Thaps10608"/>
<evidence type="ECO:0000313" key="2">
    <source>
        <dbReference type="EMBL" id="EED88301.1"/>
    </source>
</evidence>
<dbReference type="InParanoid" id="B8CE09"/>
<reference evidence="2 3" key="2">
    <citation type="journal article" date="2008" name="Nature">
        <title>The Phaeodactylum genome reveals the evolutionary history of diatom genomes.</title>
        <authorList>
            <person name="Bowler C."/>
            <person name="Allen A.E."/>
            <person name="Badger J.H."/>
            <person name="Grimwood J."/>
            <person name="Jabbari K."/>
            <person name="Kuo A."/>
            <person name="Maheswari U."/>
            <person name="Martens C."/>
            <person name="Maumus F."/>
            <person name="Otillar R.P."/>
            <person name="Rayko E."/>
            <person name="Salamov A."/>
            <person name="Vandepoele K."/>
            <person name="Beszteri B."/>
            <person name="Gruber A."/>
            <person name="Heijde M."/>
            <person name="Katinka M."/>
            <person name="Mock T."/>
            <person name="Valentin K."/>
            <person name="Verret F."/>
            <person name="Berges J.A."/>
            <person name="Brownlee C."/>
            <person name="Cadoret J.P."/>
            <person name="Chiovitti A."/>
            <person name="Choi C.J."/>
            <person name="Coesel S."/>
            <person name="De Martino A."/>
            <person name="Detter J.C."/>
            <person name="Durkin C."/>
            <person name="Falciatore A."/>
            <person name="Fournet J."/>
            <person name="Haruta M."/>
            <person name="Huysman M.J."/>
            <person name="Jenkins B.D."/>
            <person name="Jiroutova K."/>
            <person name="Jorgensen R.E."/>
            <person name="Joubert Y."/>
            <person name="Kaplan A."/>
            <person name="Kroger N."/>
            <person name="Kroth P.G."/>
            <person name="La Roche J."/>
            <person name="Lindquist E."/>
            <person name="Lommer M."/>
            <person name="Martin-Jezequel V."/>
            <person name="Lopez P.J."/>
            <person name="Lucas S."/>
            <person name="Mangogna M."/>
            <person name="McGinnis K."/>
            <person name="Medlin L.K."/>
            <person name="Montsant A."/>
            <person name="Oudot-Le Secq M.P."/>
            <person name="Napoli C."/>
            <person name="Obornik M."/>
            <person name="Parker M.S."/>
            <person name="Petit J.L."/>
            <person name="Porcel B.M."/>
            <person name="Poulsen N."/>
            <person name="Robison M."/>
            <person name="Rychlewski L."/>
            <person name="Rynearson T.A."/>
            <person name="Schmutz J."/>
            <person name="Shapiro H."/>
            <person name="Siaut M."/>
            <person name="Stanley M."/>
            <person name="Sussman M.R."/>
            <person name="Taylor A.R."/>
            <person name="Vardi A."/>
            <person name="von Dassow P."/>
            <person name="Vyverman W."/>
            <person name="Willis A."/>
            <person name="Wyrwicz L.S."/>
            <person name="Rokhsar D.S."/>
            <person name="Weissenbach J."/>
            <person name="Armbrust E.V."/>
            <person name="Green B.R."/>
            <person name="Van de Peer Y."/>
            <person name="Grigoriev I.V."/>
        </authorList>
    </citation>
    <scope>NUCLEOTIDE SEQUENCE [LARGE SCALE GENOMIC DNA]</scope>
    <source>
        <strain evidence="2 3">CCMP1335</strain>
    </source>
</reference>
<name>B8CE09_THAPS</name>